<dbReference type="CDD" id="cd00198">
    <property type="entry name" value="vWFA"/>
    <property type="match status" value="1"/>
</dbReference>
<proteinExistence type="predicted"/>
<keyword evidence="4" id="KW-1185">Reference proteome</keyword>
<evidence type="ECO:0000313" key="4">
    <source>
        <dbReference type="Proteomes" id="UP000005713"/>
    </source>
</evidence>
<evidence type="ECO:0000259" key="2">
    <source>
        <dbReference type="SMART" id="SM00327"/>
    </source>
</evidence>
<dbReference type="InterPro" id="IPR036465">
    <property type="entry name" value="vWFA_dom_sf"/>
</dbReference>
<sequence>MTPYVTLLRPEWLLLLPLLAGLGWWLHRQRGQLGGWERAANPALLQALAALGRVSHSRGGTGLFAALGAAAIGILALSGPAQERRDAVSFRNLDGAVFVIDASPSVTGSDRWSQLQTMGRFGVSALGTRPGGLVVYAGDAYVASDLTRDLRQLGQTVSVIDAETVPDKGSRPGRGLALATQMLEDGQVLAGDVVLFTDGAGLGPDTLAEAQAIAARGARLSVVTLNAPSAETETLSRVGNGRTFTLDQTDAFARFLSEDARTRLEAQDFPLLFQRDFGRYLLALALLPLLLLFRRRAT</sequence>
<dbReference type="SUPFAM" id="SSF53300">
    <property type="entry name" value="vWA-like"/>
    <property type="match status" value="1"/>
</dbReference>
<protein>
    <recommendedName>
        <fullName evidence="2">VWFA domain-containing protein</fullName>
    </recommendedName>
</protein>
<gene>
    <name evidence="3" type="ORF">SSE37_00730</name>
</gene>
<dbReference type="Pfam" id="PF13519">
    <property type="entry name" value="VWA_2"/>
    <property type="match status" value="1"/>
</dbReference>
<dbReference type="Proteomes" id="UP000005713">
    <property type="component" value="Unassembled WGS sequence"/>
</dbReference>
<dbReference type="Gene3D" id="3.40.50.410">
    <property type="entry name" value="von Willebrand factor, type A domain"/>
    <property type="match status" value="1"/>
</dbReference>
<organism evidence="3 4">
    <name type="scientific">Sagittula stellata (strain ATCC 700073 / DSM 11524 / E-37)</name>
    <dbReference type="NCBI Taxonomy" id="388399"/>
    <lineage>
        <taxon>Bacteria</taxon>
        <taxon>Pseudomonadati</taxon>
        <taxon>Pseudomonadota</taxon>
        <taxon>Alphaproteobacteria</taxon>
        <taxon>Rhodobacterales</taxon>
        <taxon>Roseobacteraceae</taxon>
        <taxon>Sagittula</taxon>
    </lineage>
</organism>
<dbReference type="InterPro" id="IPR002035">
    <property type="entry name" value="VWF_A"/>
</dbReference>
<feature type="domain" description="VWFA" evidence="2">
    <location>
        <begin position="92"/>
        <end position="257"/>
    </location>
</feature>
<dbReference type="OrthoDB" id="8005957at2"/>
<evidence type="ECO:0000313" key="3">
    <source>
        <dbReference type="EMBL" id="EBA06951.1"/>
    </source>
</evidence>
<accession>A3K7J2</accession>
<dbReference type="AlphaFoldDB" id="A3K7J2"/>
<keyword evidence="1" id="KW-0812">Transmembrane</keyword>
<keyword evidence="1" id="KW-1133">Transmembrane helix</keyword>
<dbReference type="EMBL" id="AAYA01000012">
    <property type="protein sequence ID" value="EBA06951.1"/>
    <property type="molecule type" value="Genomic_DNA"/>
</dbReference>
<comment type="caution">
    <text evidence="3">The sequence shown here is derived from an EMBL/GenBank/DDBJ whole genome shotgun (WGS) entry which is preliminary data.</text>
</comment>
<reference evidence="3 4" key="1">
    <citation type="submission" date="2006-06" db="EMBL/GenBank/DDBJ databases">
        <authorList>
            <person name="Moran M.A."/>
            <person name="Ferriera S."/>
            <person name="Johnson J."/>
            <person name="Kravitz S."/>
            <person name="Beeson K."/>
            <person name="Sutton G."/>
            <person name="Rogers Y.-H."/>
            <person name="Friedman R."/>
            <person name="Frazier M."/>
            <person name="Venter J.C."/>
        </authorList>
    </citation>
    <scope>NUCLEOTIDE SEQUENCE [LARGE SCALE GENOMIC DNA]</scope>
    <source>
        <strain evidence="3 4">E-37</strain>
    </source>
</reference>
<keyword evidence="1" id="KW-0472">Membrane</keyword>
<name>A3K7J2_SAGS3</name>
<feature type="transmembrane region" description="Helical" evidence="1">
    <location>
        <begin position="277"/>
        <end position="293"/>
    </location>
</feature>
<dbReference type="eggNOG" id="COG2304">
    <property type="taxonomic scope" value="Bacteria"/>
</dbReference>
<dbReference type="SMART" id="SM00327">
    <property type="entry name" value="VWA"/>
    <property type="match status" value="1"/>
</dbReference>
<dbReference type="RefSeq" id="WP_005861677.1">
    <property type="nucleotide sequence ID" value="NZ_AAYA01000012.1"/>
</dbReference>
<evidence type="ECO:0000256" key="1">
    <source>
        <dbReference type="SAM" id="Phobius"/>
    </source>
</evidence>